<sequence>MRRIGFSTGALAKGDFVRGLKLQGEDCKAVELSALRENELDGLIEALPNLPLGHIEYVSLHAPSRIVSLTEKQLVLKLKSIMNQVDGIVVHPDIIKETSIWESLEDKLLLENMDQRKPIGRTADELQHYFKALPNARFCLDLGHALQVDPTQGVTVELLNRNSSRLAELHISSVDIFSKHIAISSSARSAFQRIAPRLPSEIPVIIESVISPDKIDDEIKYARGALENIAVPH</sequence>
<dbReference type="AlphaFoldDB" id="A0A3B1E3G2"/>
<name>A0A3B1E3G2_9ZZZZ</name>
<dbReference type="InterPro" id="IPR036237">
    <property type="entry name" value="Xyl_isomerase-like_sf"/>
</dbReference>
<dbReference type="Gene3D" id="3.20.20.150">
    <property type="entry name" value="Divalent-metal-dependent TIM barrel enzymes"/>
    <property type="match status" value="1"/>
</dbReference>
<organism evidence="1">
    <name type="scientific">hydrothermal vent metagenome</name>
    <dbReference type="NCBI Taxonomy" id="652676"/>
    <lineage>
        <taxon>unclassified sequences</taxon>
        <taxon>metagenomes</taxon>
        <taxon>ecological metagenomes</taxon>
    </lineage>
</organism>
<reference evidence="1" key="1">
    <citation type="submission" date="2018-06" db="EMBL/GenBank/DDBJ databases">
        <authorList>
            <person name="Zhirakovskaya E."/>
        </authorList>
    </citation>
    <scope>NUCLEOTIDE SEQUENCE</scope>
</reference>
<protein>
    <recommendedName>
        <fullName evidence="2">Xylose isomerase-like TIM barrel domain-containing protein</fullName>
    </recommendedName>
</protein>
<dbReference type="SUPFAM" id="SSF51658">
    <property type="entry name" value="Xylose isomerase-like"/>
    <property type="match status" value="1"/>
</dbReference>
<proteinExistence type="predicted"/>
<gene>
    <name evidence="1" type="ORF">MNBD_PLANCTO02-3364</name>
</gene>
<accession>A0A3B1E3G2</accession>
<dbReference type="EMBL" id="UOGL01000076">
    <property type="protein sequence ID" value="VAX36737.1"/>
    <property type="molecule type" value="Genomic_DNA"/>
</dbReference>
<evidence type="ECO:0008006" key="2">
    <source>
        <dbReference type="Google" id="ProtNLM"/>
    </source>
</evidence>
<evidence type="ECO:0000313" key="1">
    <source>
        <dbReference type="EMBL" id="VAX36737.1"/>
    </source>
</evidence>